<evidence type="ECO:0000313" key="2">
    <source>
        <dbReference type="Proteomes" id="UP000245514"/>
    </source>
</evidence>
<dbReference type="Proteomes" id="UP000245514">
    <property type="component" value="Unassembled WGS sequence"/>
</dbReference>
<keyword evidence="2" id="KW-1185">Reference proteome</keyword>
<proteinExistence type="predicted"/>
<dbReference type="EMBL" id="QFWG01000002">
    <property type="protein sequence ID" value="PWI28436.1"/>
    <property type="molecule type" value="Genomic_DNA"/>
</dbReference>
<sequence>MRRCSTRRCWPCVRRQARKTLFPLIERVNLDCEAVEIVSPGASWPGRAISIGRLPIARR</sequence>
<accession>A0ABX5L8E8</accession>
<dbReference type="Gene3D" id="3.40.1620.10">
    <property type="entry name" value="YefM-like domain"/>
    <property type="match status" value="1"/>
</dbReference>
<evidence type="ECO:0000313" key="1">
    <source>
        <dbReference type="EMBL" id="PWI28436.1"/>
    </source>
</evidence>
<comment type="caution">
    <text evidence="1">The sequence shown here is derived from an EMBL/GenBank/DDBJ whole genome shotgun (WGS) entry which is preliminary data.</text>
</comment>
<protein>
    <submittedName>
        <fullName evidence="1">Uncharacterized protein</fullName>
    </submittedName>
</protein>
<name>A0ABX5L8E8_9MICC</name>
<reference evidence="1 2" key="1">
    <citation type="submission" date="2018-05" db="EMBL/GenBank/DDBJ databases">
        <title>Draft Genome Sequence of Arthrobacter cumminsii IME1328, Isolated from a Patient Who Suffered from Foot Ulcers in China.</title>
        <authorList>
            <person name="Li M."/>
            <person name="Jiang Z."/>
            <person name="Sun Q."/>
            <person name="Tong Y."/>
        </authorList>
    </citation>
    <scope>NUCLEOTIDE SEQUENCE [LARGE SCALE GENOMIC DNA]</scope>
    <source>
        <strain evidence="1 2">IME1328</strain>
    </source>
</reference>
<gene>
    <name evidence="1" type="ORF">CAY35_03150</name>
</gene>
<organism evidence="1 2">
    <name type="scientific">Pseudoglutamicibacter cumminsii</name>
    <dbReference type="NCBI Taxonomy" id="156979"/>
    <lineage>
        <taxon>Bacteria</taxon>
        <taxon>Bacillati</taxon>
        <taxon>Actinomycetota</taxon>
        <taxon>Actinomycetes</taxon>
        <taxon>Micrococcales</taxon>
        <taxon>Micrococcaceae</taxon>
        <taxon>Pseudoglutamicibacter</taxon>
    </lineage>
</organism>